<evidence type="ECO:0000256" key="2">
    <source>
        <dbReference type="ARBA" id="ARBA00009360"/>
    </source>
</evidence>
<organism evidence="10 11">
    <name type="scientific">Alligator sinensis</name>
    <name type="common">Chinese alligator</name>
    <dbReference type="NCBI Taxonomy" id="38654"/>
    <lineage>
        <taxon>Eukaryota</taxon>
        <taxon>Metazoa</taxon>
        <taxon>Chordata</taxon>
        <taxon>Craniata</taxon>
        <taxon>Vertebrata</taxon>
        <taxon>Euteleostomi</taxon>
        <taxon>Archelosauria</taxon>
        <taxon>Archosauria</taxon>
        <taxon>Crocodylia</taxon>
        <taxon>Alligatoridae</taxon>
        <taxon>Alligatorinae</taxon>
        <taxon>Alligator</taxon>
    </lineage>
</organism>
<comment type="subcellular location">
    <subcellularLocation>
        <location evidence="1">Mitochondrion</location>
    </subcellularLocation>
</comment>
<dbReference type="AlphaFoldDB" id="A0A3Q0GCI0"/>
<dbReference type="KEGG" id="asn:102377173"/>
<feature type="region of interest" description="Disordered" evidence="9">
    <location>
        <begin position="83"/>
        <end position="107"/>
    </location>
</feature>
<name>A0A3Q0GCI0_ALLSI</name>
<proteinExistence type="inferred from homology"/>
<reference evidence="11" key="1">
    <citation type="submission" date="2025-08" db="UniProtKB">
        <authorList>
            <consortium name="RefSeq"/>
        </authorList>
    </citation>
    <scope>IDENTIFICATION</scope>
</reference>
<keyword evidence="5" id="KW-0496">Mitochondrion</keyword>
<evidence type="ECO:0000256" key="9">
    <source>
        <dbReference type="SAM" id="MobiDB-lite"/>
    </source>
</evidence>
<dbReference type="STRING" id="38654.A0A3Q0GCI0"/>
<comment type="similarity">
    <text evidence="2">Belongs to the mitochondrion-specific ribosomal protein mL40 family.</text>
</comment>
<evidence type="ECO:0000256" key="5">
    <source>
        <dbReference type="ARBA" id="ARBA00023128"/>
    </source>
</evidence>
<dbReference type="InParanoid" id="A0A3Q0GCI0"/>
<dbReference type="Gene3D" id="6.10.250.3440">
    <property type="match status" value="1"/>
</dbReference>
<evidence type="ECO:0000313" key="10">
    <source>
        <dbReference type="Proteomes" id="UP000189705"/>
    </source>
</evidence>
<gene>
    <name evidence="11" type="primary">MRPL40</name>
</gene>
<dbReference type="CTD" id="64976"/>
<dbReference type="GO" id="GO:0005762">
    <property type="term" value="C:mitochondrial large ribosomal subunit"/>
    <property type="evidence" value="ECO:0007669"/>
    <property type="project" value="InterPro"/>
</dbReference>
<feature type="region of interest" description="Disordered" evidence="9">
    <location>
        <begin position="1"/>
        <end position="47"/>
    </location>
</feature>
<evidence type="ECO:0000256" key="4">
    <source>
        <dbReference type="ARBA" id="ARBA00022980"/>
    </source>
</evidence>
<dbReference type="InterPro" id="IPR019192">
    <property type="entry name" value="Ribosomal_mL40"/>
</dbReference>
<keyword evidence="4 11" id="KW-0689">Ribosomal protein</keyword>
<dbReference type="PANTHER" id="PTHR13359:SF2">
    <property type="entry name" value="LARGE RIBOSOMAL SUBUNIT PROTEIN ML40"/>
    <property type="match status" value="1"/>
</dbReference>
<evidence type="ECO:0000313" key="11">
    <source>
        <dbReference type="RefSeq" id="XP_025057314.1"/>
    </source>
</evidence>
<protein>
    <recommendedName>
        <fullName evidence="7">Large ribosomal subunit protein mL40</fullName>
    </recommendedName>
    <alternativeName>
        <fullName evidence="8">39S ribosomal protein L40, mitochondrial</fullName>
    </alternativeName>
</protein>
<keyword evidence="6" id="KW-0687">Ribonucleoprotein</keyword>
<dbReference type="PANTHER" id="PTHR13359">
    <property type="entry name" value="39S RIBOSOMAL PROTEIN L40, MITOCHONDRIAL"/>
    <property type="match status" value="1"/>
</dbReference>
<evidence type="ECO:0000256" key="6">
    <source>
        <dbReference type="ARBA" id="ARBA00023274"/>
    </source>
</evidence>
<evidence type="ECO:0000256" key="8">
    <source>
        <dbReference type="ARBA" id="ARBA00083752"/>
    </source>
</evidence>
<dbReference type="FunFam" id="6.10.250.3440:FF:000001">
    <property type="entry name" value="Mitochondrial ribosomal protein L40"/>
    <property type="match status" value="1"/>
</dbReference>
<keyword evidence="3" id="KW-0809">Transit peptide</keyword>
<accession>A0A3Q0GCI0</accession>
<dbReference type="Proteomes" id="UP000189705">
    <property type="component" value="Unplaced"/>
</dbReference>
<evidence type="ECO:0000256" key="1">
    <source>
        <dbReference type="ARBA" id="ARBA00004173"/>
    </source>
</evidence>
<keyword evidence="10" id="KW-1185">Reference proteome</keyword>
<sequence>MPIPSMDRPSEPCPFSRPSEPCSTSRGVSIAPRSPASPPEPDQHPARLALTICSLPRSSPPSRALQSWGGHWQTSVLAFKASVPMRAEPQRKKKKVDPKREQQARERLKKRIRKLEKATPELIPIEDFITPSKYLESNRVRSASPLSFEESERRALLMKKWTLYKQKQHKAEMKTITMLVAAQEEALRELRLESEELYQAAIRRDVGLFPFEREGPSYTPPAPGYEAPEGKCNDVTKVYTH</sequence>
<dbReference type="RefSeq" id="XP_025057314.1">
    <property type="nucleotide sequence ID" value="XM_025201529.1"/>
</dbReference>
<evidence type="ECO:0000256" key="3">
    <source>
        <dbReference type="ARBA" id="ARBA00022946"/>
    </source>
</evidence>
<evidence type="ECO:0000256" key="7">
    <source>
        <dbReference type="ARBA" id="ARBA00035192"/>
    </source>
</evidence>
<dbReference type="Pfam" id="PF09812">
    <property type="entry name" value="MRP-L28"/>
    <property type="match status" value="1"/>
</dbReference>
<dbReference type="InterPro" id="IPR039145">
    <property type="entry name" value="Ribosomal_mL40_metazoa/plant"/>
</dbReference>
<dbReference type="GeneID" id="102377173"/>